<dbReference type="Proteomes" id="UP001175228">
    <property type="component" value="Unassembled WGS sequence"/>
</dbReference>
<sequence>MAWDVACDHLDVDESEITDPTAQEENLIRTRCSQFHEQLKDIIRLLLFDVYGFQNIQNLRNPSQEHIDMAKAENRALVQFLKGDEDPMRFVYSDPHNTQVKGSLFKNPIFQSAINFHWFG</sequence>
<name>A0AA39UM97_9AGAR</name>
<dbReference type="EMBL" id="JAUEPU010000022">
    <property type="protein sequence ID" value="KAK0493963.1"/>
    <property type="molecule type" value="Genomic_DNA"/>
</dbReference>
<dbReference type="Pfam" id="PF20149">
    <property type="entry name" value="DUF6532"/>
    <property type="match status" value="1"/>
</dbReference>
<organism evidence="2 3">
    <name type="scientific">Armillaria luteobubalina</name>
    <dbReference type="NCBI Taxonomy" id="153913"/>
    <lineage>
        <taxon>Eukaryota</taxon>
        <taxon>Fungi</taxon>
        <taxon>Dikarya</taxon>
        <taxon>Basidiomycota</taxon>
        <taxon>Agaricomycotina</taxon>
        <taxon>Agaricomycetes</taxon>
        <taxon>Agaricomycetidae</taxon>
        <taxon>Agaricales</taxon>
        <taxon>Marasmiineae</taxon>
        <taxon>Physalacriaceae</taxon>
        <taxon>Armillaria</taxon>
    </lineage>
</organism>
<reference evidence="2" key="1">
    <citation type="submission" date="2023-06" db="EMBL/GenBank/DDBJ databases">
        <authorList>
            <consortium name="Lawrence Berkeley National Laboratory"/>
            <person name="Ahrendt S."/>
            <person name="Sahu N."/>
            <person name="Indic B."/>
            <person name="Wong-Bajracharya J."/>
            <person name="Merenyi Z."/>
            <person name="Ke H.-M."/>
            <person name="Monk M."/>
            <person name="Kocsube S."/>
            <person name="Drula E."/>
            <person name="Lipzen A."/>
            <person name="Balint B."/>
            <person name="Henrissat B."/>
            <person name="Andreopoulos B."/>
            <person name="Martin F.M."/>
            <person name="Harder C.B."/>
            <person name="Rigling D."/>
            <person name="Ford K.L."/>
            <person name="Foster G.D."/>
            <person name="Pangilinan J."/>
            <person name="Papanicolaou A."/>
            <person name="Barry K."/>
            <person name="LaButti K."/>
            <person name="Viragh M."/>
            <person name="Koriabine M."/>
            <person name="Yan M."/>
            <person name="Riley R."/>
            <person name="Champramary S."/>
            <person name="Plett K.L."/>
            <person name="Tsai I.J."/>
            <person name="Slot J."/>
            <person name="Sipos G."/>
            <person name="Plett J."/>
            <person name="Nagy L.G."/>
            <person name="Grigoriev I.V."/>
        </authorList>
    </citation>
    <scope>NUCLEOTIDE SEQUENCE</scope>
    <source>
        <strain evidence="2">HWK02</strain>
    </source>
</reference>
<accession>A0AA39UM97</accession>
<feature type="domain" description="DUF6532" evidence="1">
    <location>
        <begin position="2"/>
        <end position="120"/>
    </location>
</feature>
<evidence type="ECO:0000313" key="2">
    <source>
        <dbReference type="EMBL" id="KAK0493963.1"/>
    </source>
</evidence>
<evidence type="ECO:0000313" key="3">
    <source>
        <dbReference type="Proteomes" id="UP001175228"/>
    </source>
</evidence>
<gene>
    <name evidence="2" type="ORF">EDD18DRAFT_1355884</name>
</gene>
<proteinExistence type="predicted"/>
<evidence type="ECO:0000259" key="1">
    <source>
        <dbReference type="Pfam" id="PF20149"/>
    </source>
</evidence>
<protein>
    <recommendedName>
        <fullName evidence="1">DUF6532 domain-containing protein</fullName>
    </recommendedName>
</protein>
<dbReference type="InterPro" id="IPR045341">
    <property type="entry name" value="DUF6532"/>
</dbReference>
<keyword evidence="3" id="KW-1185">Reference proteome</keyword>
<dbReference type="AlphaFoldDB" id="A0AA39UM97"/>
<comment type="caution">
    <text evidence="2">The sequence shown here is derived from an EMBL/GenBank/DDBJ whole genome shotgun (WGS) entry which is preliminary data.</text>
</comment>